<reference evidence="1" key="1">
    <citation type="journal article" date="2018" name="Aquaculture">
        <title>Complete genome sequence of a white spot syndrome virus associated with a disease incursion in Australia.</title>
        <authorList>
            <person name="Oakey J."/>
            <person name="Smith C.S."/>
        </authorList>
    </citation>
    <scope>NUCLEOTIDE SEQUENCE [LARGE SCALE GENOMIC DNA]</scope>
    <source>
        <strain evidence="1">WSSV-AU</strain>
    </source>
</reference>
<accession>A0A2D3I6K6</accession>
<evidence type="ECO:0000313" key="1">
    <source>
        <dbReference type="EMBL" id="ATU84036.1"/>
    </source>
</evidence>
<dbReference type="EMBL" id="MF768985">
    <property type="protein sequence ID" value="ATU84036.1"/>
    <property type="molecule type" value="Genomic_DNA"/>
</dbReference>
<organism evidence="1">
    <name type="scientific">White spot syndrome virus</name>
    <dbReference type="NCBI Taxonomy" id="342409"/>
    <lineage>
        <taxon>Viruses</taxon>
        <taxon>Viruses incertae sedis</taxon>
        <taxon>Naldaviricetes</taxon>
        <taxon>Nimaviridae</taxon>
        <taxon>Whispovirus</taxon>
    </lineage>
</organism>
<protein>
    <submittedName>
        <fullName evidence="1">ORF1080</fullName>
    </submittedName>
</protein>
<proteinExistence type="predicted"/>
<dbReference type="Proteomes" id="UP000267516">
    <property type="component" value="Segment"/>
</dbReference>
<name>A0A2D3I6K6_9VIRU</name>
<sequence length="68" mass="8573">MWLSELFCRYRSHVSKLFTRQRIKRKWGNYSQPFRPLICRYGRPLRYGWSQVRHHRERFCRISITRGN</sequence>